<reference evidence="2 3" key="1">
    <citation type="submission" date="2014-03" db="EMBL/GenBank/DDBJ databases">
        <authorList>
            <person name="Sibley D."/>
            <person name="Venepally P."/>
            <person name="Karamycheva S."/>
            <person name="Hadjithomas M."/>
            <person name="Khan A."/>
            <person name="Brunk B."/>
            <person name="Roos D."/>
            <person name="Caler E."/>
            <person name="Lorenzi H."/>
        </authorList>
    </citation>
    <scope>NUCLEOTIDE SEQUENCE [LARGE SCALE GENOMIC DNA]</scope>
    <source>
        <strain evidence="3">p89</strain>
    </source>
</reference>
<dbReference type="Proteomes" id="UP000028828">
    <property type="component" value="Unassembled WGS sequence"/>
</dbReference>
<organism evidence="2 3">
    <name type="scientific">Toxoplasma gondii p89</name>
    <dbReference type="NCBI Taxonomy" id="943119"/>
    <lineage>
        <taxon>Eukaryota</taxon>
        <taxon>Sar</taxon>
        <taxon>Alveolata</taxon>
        <taxon>Apicomplexa</taxon>
        <taxon>Conoidasida</taxon>
        <taxon>Coccidia</taxon>
        <taxon>Eucoccidiorida</taxon>
        <taxon>Eimeriorina</taxon>
        <taxon>Sarcocystidae</taxon>
        <taxon>Toxoplasma</taxon>
    </lineage>
</organism>
<dbReference type="VEuPathDB" id="ToxoDB:TGP89_239800"/>
<evidence type="ECO:0000313" key="3">
    <source>
        <dbReference type="Proteomes" id="UP000028828"/>
    </source>
</evidence>
<protein>
    <submittedName>
        <fullName evidence="2">Amine-terminal region of chorein, A TM vesicle-mediated sorter</fullName>
    </submittedName>
</protein>
<comment type="caution">
    <text evidence="2">The sequence shown here is derived from an EMBL/GenBank/DDBJ whole genome shotgun (WGS) entry which is preliminary data.</text>
</comment>
<feature type="region of interest" description="Disordered" evidence="1">
    <location>
        <begin position="289"/>
        <end position="309"/>
    </location>
</feature>
<sequence length="309" mass="34083">MDYIKEFLQKTLSQYVEGVNEKTLTLGFNEGVEINNLTLRTDIVNHVLQNNGVDARLDYGRIGKLRLVYTALPGIVTMQVDGLDIRMRPNFTGTAIKKICETLGELQEDVDEVQMVGLVPSATPYGIPCPPPIYPQCAFSPQQPEVHDTFSRRLPPHRVPRPPPVVRRARYVMPKASVAQLVAVPAPTPSPRLPVASPTLPRCDLQVPSFEAPALPPLCENVYGFIEGCSDTLAKITTPAHENFSEVPVSPYQCCPKPSQDTPVHQAYLLPPVEQRGCFALQRRPQVITAPSPSSTKTQHVSFVSCTPR</sequence>
<accession>A0A086K3Q4</accession>
<dbReference type="AlphaFoldDB" id="A0A086K3Q4"/>
<evidence type="ECO:0000313" key="2">
    <source>
        <dbReference type="EMBL" id="KFG39022.1"/>
    </source>
</evidence>
<dbReference type="EMBL" id="AEYI02001306">
    <property type="protein sequence ID" value="KFG39022.1"/>
    <property type="molecule type" value="Genomic_DNA"/>
</dbReference>
<dbReference type="OrthoDB" id="331139at2759"/>
<evidence type="ECO:0000256" key="1">
    <source>
        <dbReference type="SAM" id="MobiDB-lite"/>
    </source>
</evidence>
<name>A0A086K3Q4_TOXGO</name>
<proteinExistence type="predicted"/>
<gene>
    <name evidence="2" type="ORF">TGP89_239800</name>
</gene>